<sequence>MLGELRARAARRWSIVRRRPRLHWAIAISAPAGPAGEVWGDLYFADDLAASLRRRGQVVHVDRLGERIRPYPRMRDDVVLQLVGLHRPLPVEGAVNLLWVISHPELVTDEVLVLDWDVRYAASSTWGRARSRPGAPVLPLLQATDPERFTPAPSGDEVGTDVLFVGKTRGVHRAVVRDAVEAGADLVIYGDGWGEYIDLRYVRAEFLPNDQVPAVYRGARVVLNDHWPEMAEAGFVSNRLFDAVAAGAIVVSDRVAGLPDEFGASVRVYQGVDELRALLDPDAPGWPDRAARLATAAAVAREHSFDRRADELLEAALAARAVRRGRQRRRSLRAAARARRTTA</sequence>
<evidence type="ECO:0000259" key="1">
    <source>
        <dbReference type="Pfam" id="PF13524"/>
    </source>
</evidence>
<evidence type="ECO:0000313" key="3">
    <source>
        <dbReference type="Proteomes" id="UP001500929"/>
    </source>
</evidence>
<organism evidence="2 3">
    <name type="scientific">Herbiconiux moechotypicola</name>
    <dbReference type="NCBI Taxonomy" id="637393"/>
    <lineage>
        <taxon>Bacteria</taxon>
        <taxon>Bacillati</taxon>
        <taxon>Actinomycetota</taxon>
        <taxon>Actinomycetes</taxon>
        <taxon>Micrococcales</taxon>
        <taxon>Microbacteriaceae</taxon>
        <taxon>Herbiconiux</taxon>
    </lineage>
</organism>
<feature type="domain" description="Spore protein YkvP/CgeB glycosyl transferase-like" evidence="1">
    <location>
        <begin position="178"/>
        <end position="314"/>
    </location>
</feature>
<dbReference type="EMBL" id="BAAAQY010000009">
    <property type="protein sequence ID" value="GAA2242298.1"/>
    <property type="molecule type" value="Genomic_DNA"/>
</dbReference>
<evidence type="ECO:0000313" key="2">
    <source>
        <dbReference type="EMBL" id="GAA2242298.1"/>
    </source>
</evidence>
<dbReference type="Pfam" id="PF13524">
    <property type="entry name" value="Glyco_trans_1_2"/>
    <property type="match status" value="1"/>
</dbReference>
<dbReference type="InterPro" id="IPR055259">
    <property type="entry name" value="YkvP/CgeB_Glyco_trans-like"/>
</dbReference>
<reference evidence="2 3" key="1">
    <citation type="journal article" date="2019" name="Int. J. Syst. Evol. Microbiol.">
        <title>The Global Catalogue of Microorganisms (GCM) 10K type strain sequencing project: providing services to taxonomists for standard genome sequencing and annotation.</title>
        <authorList>
            <consortium name="The Broad Institute Genomics Platform"/>
            <consortium name="The Broad Institute Genome Sequencing Center for Infectious Disease"/>
            <person name="Wu L."/>
            <person name="Ma J."/>
        </authorList>
    </citation>
    <scope>NUCLEOTIDE SEQUENCE [LARGE SCALE GENOMIC DNA]</scope>
    <source>
        <strain evidence="2 3">JCM 16117</strain>
    </source>
</reference>
<dbReference type="Proteomes" id="UP001500929">
    <property type="component" value="Unassembled WGS sequence"/>
</dbReference>
<protein>
    <recommendedName>
        <fullName evidence="1">Spore protein YkvP/CgeB glycosyl transferase-like domain-containing protein</fullName>
    </recommendedName>
</protein>
<gene>
    <name evidence="2" type="ORF">GCM10009851_29520</name>
</gene>
<name>A0ABN3DUW0_9MICO</name>
<accession>A0ABN3DUW0</accession>
<proteinExistence type="predicted"/>
<comment type="caution">
    <text evidence="2">The sequence shown here is derived from an EMBL/GenBank/DDBJ whole genome shotgun (WGS) entry which is preliminary data.</text>
</comment>
<dbReference type="RefSeq" id="WP_259480439.1">
    <property type="nucleotide sequence ID" value="NZ_BAAAQY010000009.1"/>
</dbReference>
<keyword evidence="3" id="KW-1185">Reference proteome</keyword>